<comment type="caution">
    <text evidence="2">The sequence shown here is derived from an EMBL/GenBank/DDBJ whole genome shotgun (WGS) entry which is preliminary data.</text>
</comment>
<dbReference type="EMBL" id="JAENRR010000142">
    <property type="protein sequence ID" value="MBK3520044.1"/>
    <property type="molecule type" value="Genomic_DNA"/>
</dbReference>
<proteinExistence type="predicted"/>
<keyword evidence="3" id="KW-1185">Reference proteome</keyword>
<dbReference type="Proteomes" id="UP000605676">
    <property type="component" value="Unassembled WGS sequence"/>
</dbReference>
<keyword evidence="1" id="KW-0704">Schiff base</keyword>
<dbReference type="InterPro" id="IPR001585">
    <property type="entry name" value="TAL/FSA"/>
</dbReference>
<evidence type="ECO:0000313" key="3">
    <source>
        <dbReference type="Proteomes" id="UP000605676"/>
    </source>
</evidence>
<sequence length="431" mass="48549">MKNQLSAQFLNDIVNRFDITKHRPVSGKIWRHFLSSGSNLWMDTGDISKATKLWSEEFSALTTNNTLLNAEVQKGTYDEVVELISRQLGVISDEEKVTEIGFYINVIHGLRLSRTFNCMVSVEVHTKLANDVNGTYQIGKRLHAFSPGHFIIKVPFTAAGLIAARRLHNEGIPVNMTLCFSTRQNVLASMIAKPSFSNVFVGRVGAYFSNNGIKRLDGIGEKVNFETQKCLRKVSERGYANTKLIAASIRGVKQLTALVGTDVMTIPTNVIEDVLQNKDLHLAKEQKIASMSNVSNDLIRQFNLFHLWQVNEQEKEVAIKLADKLPSNESDIVNLLNQYGCHDIFPELTALELKQLSNDGKIPVHNQWSGKIENSEVGIDTLLNLAGLYAFRKDQEALDERIKQLLKPLQGKNIIKSQINSYLSWFFFRVL</sequence>
<name>A0ABS1HQT7_9BACT</name>
<dbReference type="InterPro" id="IPR013785">
    <property type="entry name" value="Aldolase_TIM"/>
</dbReference>
<accession>A0ABS1HQT7</accession>
<protein>
    <submittedName>
        <fullName evidence="2">Transaldolase family protein</fullName>
    </submittedName>
</protein>
<evidence type="ECO:0000256" key="1">
    <source>
        <dbReference type="ARBA" id="ARBA00023270"/>
    </source>
</evidence>
<dbReference type="PANTHER" id="PTHR10683">
    <property type="entry name" value="TRANSALDOLASE"/>
    <property type="match status" value="1"/>
</dbReference>
<dbReference type="Gene3D" id="3.20.20.70">
    <property type="entry name" value="Aldolase class I"/>
    <property type="match status" value="1"/>
</dbReference>
<gene>
    <name evidence="2" type="ORF">JIV24_22120</name>
</gene>
<reference evidence="2 3" key="1">
    <citation type="submission" date="2021-01" db="EMBL/GenBank/DDBJ databases">
        <title>Carboxyliciviraga sp.nov., isolated from coastal sediments.</title>
        <authorList>
            <person name="Lu D."/>
            <person name="Zhang T."/>
        </authorList>
    </citation>
    <scope>NUCLEOTIDE SEQUENCE [LARGE SCALE GENOMIC DNA]</scope>
    <source>
        <strain evidence="2 3">N1Y132</strain>
    </source>
</reference>
<feature type="non-terminal residue" evidence="2">
    <location>
        <position position="431"/>
    </location>
</feature>
<organism evidence="2 3">
    <name type="scientific">Carboxylicivirga marina</name>
    <dbReference type="NCBI Taxonomy" id="2800988"/>
    <lineage>
        <taxon>Bacteria</taxon>
        <taxon>Pseudomonadati</taxon>
        <taxon>Bacteroidota</taxon>
        <taxon>Bacteroidia</taxon>
        <taxon>Marinilabiliales</taxon>
        <taxon>Marinilabiliaceae</taxon>
        <taxon>Carboxylicivirga</taxon>
    </lineage>
</organism>
<dbReference type="Pfam" id="PF00923">
    <property type="entry name" value="TAL_FSA"/>
    <property type="match status" value="1"/>
</dbReference>
<evidence type="ECO:0000313" key="2">
    <source>
        <dbReference type="EMBL" id="MBK3520044.1"/>
    </source>
</evidence>
<dbReference type="SUPFAM" id="SSF51569">
    <property type="entry name" value="Aldolase"/>
    <property type="match status" value="1"/>
</dbReference>
<dbReference type="RefSeq" id="WP_200467261.1">
    <property type="nucleotide sequence ID" value="NZ_JAENRR010000142.1"/>
</dbReference>